<name>A0ACB8MR74_CITSI</name>
<evidence type="ECO:0000313" key="2">
    <source>
        <dbReference type="Proteomes" id="UP000829398"/>
    </source>
</evidence>
<protein>
    <submittedName>
        <fullName evidence="1">Plant UBX domain-containing protein 8</fullName>
    </submittedName>
</protein>
<comment type="caution">
    <text evidence="1">The sequence shown here is derived from an EMBL/GenBank/DDBJ whole genome shotgun (WGS) entry which is preliminary data.</text>
</comment>
<keyword evidence="2" id="KW-1185">Reference proteome</keyword>
<sequence>MSDDETNSRNSRYVYEHHRRVSVSRIAEIGAVKGAIVPLILYAKQIKLEYGGNLNEAVNAYFSEGHRDILNPTAVAYPYPSPGLSSLDMNSNNIQARPSRLSQLFSAARSFRPSSLLDPNYRRSLLNELSASLTSPQPVASHTGGVMGLPAEFSSWNEQPYHSGQMPYDYDGARTSSYHGRDTRDNLLRDNGSHFYGNDIEEQMIQAAIEASKQEASSGSGVVQRELELPEDDEFSRAISLSLKTAEQEKTIRGQGVKDRDRKLEVYDLVKEAEKTNNSTRKPGKSSVQEGAENMRSQSPMRYKSEHDVNVHTQCSKDAFPANEWGGISSKELDEAVMLEAALFGEAATGCSKYVQSDLDSNAGPGSSSGSRASSSVMAQQSLREQQDDEYLASLLADREKEMNALKEAESLQLSRDESQKKILEEEKLERWLAAKETSLPEEPAIDDENSVSLVVKMPDGSRRGRRFLKTDRLQILFDFIDVGREVKPGTYRVVRPYPRRAFGVSDGSSSLNELGLTSKQEALFLEFI</sequence>
<dbReference type="Proteomes" id="UP000829398">
    <property type="component" value="Chromosome 3"/>
</dbReference>
<accession>A0ACB8MR74</accession>
<evidence type="ECO:0000313" key="1">
    <source>
        <dbReference type="EMBL" id="KAH9788067.1"/>
    </source>
</evidence>
<organism evidence="1 2">
    <name type="scientific">Citrus sinensis</name>
    <name type="common">Sweet orange</name>
    <name type="synonym">Citrus aurantium var. sinensis</name>
    <dbReference type="NCBI Taxonomy" id="2711"/>
    <lineage>
        <taxon>Eukaryota</taxon>
        <taxon>Viridiplantae</taxon>
        <taxon>Streptophyta</taxon>
        <taxon>Embryophyta</taxon>
        <taxon>Tracheophyta</taxon>
        <taxon>Spermatophyta</taxon>
        <taxon>Magnoliopsida</taxon>
        <taxon>eudicotyledons</taxon>
        <taxon>Gunneridae</taxon>
        <taxon>Pentapetalae</taxon>
        <taxon>rosids</taxon>
        <taxon>malvids</taxon>
        <taxon>Sapindales</taxon>
        <taxon>Rutaceae</taxon>
        <taxon>Aurantioideae</taxon>
        <taxon>Citrus</taxon>
    </lineage>
</organism>
<dbReference type="EMBL" id="CM039172">
    <property type="protein sequence ID" value="KAH9788067.1"/>
    <property type="molecule type" value="Genomic_DNA"/>
</dbReference>
<proteinExistence type="predicted"/>
<gene>
    <name evidence="1" type="ORF">KPL71_010782</name>
</gene>
<reference evidence="2" key="1">
    <citation type="journal article" date="2023" name="Hortic. Res.">
        <title>A chromosome-level phased genome enabling allele-level studies in sweet orange: a case study on citrus Huanglongbing tolerance.</title>
        <authorList>
            <person name="Wu B."/>
            <person name="Yu Q."/>
            <person name="Deng Z."/>
            <person name="Duan Y."/>
            <person name="Luo F."/>
            <person name="Gmitter F. Jr."/>
        </authorList>
    </citation>
    <scope>NUCLEOTIDE SEQUENCE [LARGE SCALE GENOMIC DNA]</scope>
    <source>
        <strain evidence="2">cv. Valencia</strain>
    </source>
</reference>